<evidence type="ECO:0000256" key="2">
    <source>
        <dbReference type="ARBA" id="ARBA00022448"/>
    </source>
</evidence>
<feature type="domain" description="Thioredoxin" evidence="8">
    <location>
        <begin position="1"/>
        <end position="108"/>
    </location>
</feature>
<accession>A0ABP9DH22</accession>
<evidence type="ECO:0000259" key="8">
    <source>
        <dbReference type="PROSITE" id="PS51352"/>
    </source>
</evidence>
<dbReference type="RefSeq" id="WP_345371811.1">
    <property type="nucleotide sequence ID" value="NZ_BAABJX010000033.1"/>
</dbReference>
<name>A0ABP9DH22_9BACT</name>
<evidence type="ECO:0000256" key="3">
    <source>
        <dbReference type="ARBA" id="ARBA00022982"/>
    </source>
</evidence>
<dbReference type="Gene3D" id="3.40.30.10">
    <property type="entry name" value="Glutaredoxin"/>
    <property type="match status" value="1"/>
</dbReference>
<comment type="similarity">
    <text evidence="1 7">Belongs to the thioredoxin family.</text>
</comment>
<evidence type="ECO:0000256" key="6">
    <source>
        <dbReference type="NCBIfam" id="TIGR01068"/>
    </source>
</evidence>
<evidence type="ECO:0000256" key="7">
    <source>
        <dbReference type="PIRNR" id="PIRNR000077"/>
    </source>
</evidence>
<organism evidence="9 10">
    <name type="scientific">Algivirga pacifica</name>
    <dbReference type="NCBI Taxonomy" id="1162670"/>
    <lineage>
        <taxon>Bacteria</taxon>
        <taxon>Pseudomonadati</taxon>
        <taxon>Bacteroidota</taxon>
        <taxon>Cytophagia</taxon>
        <taxon>Cytophagales</taxon>
        <taxon>Flammeovirgaceae</taxon>
        <taxon>Algivirga</taxon>
    </lineage>
</organism>
<protein>
    <recommendedName>
        <fullName evidence="6 7">Thioredoxin</fullName>
    </recommendedName>
</protein>
<proteinExistence type="inferred from homology"/>
<keyword evidence="10" id="KW-1185">Reference proteome</keyword>
<dbReference type="PANTHER" id="PTHR45663">
    <property type="entry name" value="GEO12009P1"/>
    <property type="match status" value="1"/>
</dbReference>
<dbReference type="InterPro" id="IPR005746">
    <property type="entry name" value="Thioredoxin"/>
</dbReference>
<dbReference type="PIRSF" id="PIRSF000077">
    <property type="entry name" value="Thioredoxin"/>
    <property type="match status" value="1"/>
</dbReference>
<dbReference type="PANTHER" id="PTHR45663:SF11">
    <property type="entry name" value="GEO12009P1"/>
    <property type="match status" value="1"/>
</dbReference>
<keyword evidence="5" id="KW-0676">Redox-active center</keyword>
<evidence type="ECO:0000256" key="4">
    <source>
        <dbReference type="ARBA" id="ARBA00023157"/>
    </source>
</evidence>
<gene>
    <name evidence="9" type="primary">trxA_2</name>
    <name evidence="9" type="ORF">GCM10023331_22410</name>
</gene>
<sequence>MAKAIEITDANFDEVVLNSDQPVLVDFWATWCGPCIMMAPVVDELAGDFEGKAVIGKLDVDANPNAAAKYGVRSIPTMLVFKGGEVVDKLVGASAKDVLVSKIDAQLA</sequence>
<evidence type="ECO:0000256" key="5">
    <source>
        <dbReference type="ARBA" id="ARBA00023284"/>
    </source>
</evidence>
<keyword evidence="4" id="KW-1015">Disulfide bond</keyword>
<evidence type="ECO:0000256" key="1">
    <source>
        <dbReference type="ARBA" id="ARBA00008987"/>
    </source>
</evidence>
<dbReference type="CDD" id="cd02947">
    <property type="entry name" value="TRX_family"/>
    <property type="match status" value="1"/>
</dbReference>
<dbReference type="PRINTS" id="PR00421">
    <property type="entry name" value="THIOREDOXIN"/>
</dbReference>
<evidence type="ECO:0000313" key="10">
    <source>
        <dbReference type="Proteomes" id="UP001500298"/>
    </source>
</evidence>
<dbReference type="Pfam" id="PF00085">
    <property type="entry name" value="Thioredoxin"/>
    <property type="match status" value="1"/>
</dbReference>
<dbReference type="InterPro" id="IPR036249">
    <property type="entry name" value="Thioredoxin-like_sf"/>
</dbReference>
<evidence type="ECO:0000313" key="9">
    <source>
        <dbReference type="EMBL" id="GAA4836718.1"/>
    </source>
</evidence>
<dbReference type="SUPFAM" id="SSF52833">
    <property type="entry name" value="Thioredoxin-like"/>
    <property type="match status" value="1"/>
</dbReference>
<dbReference type="PROSITE" id="PS51352">
    <property type="entry name" value="THIOREDOXIN_2"/>
    <property type="match status" value="1"/>
</dbReference>
<dbReference type="Proteomes" id="UP001500298">
    <property type="component" value="Unassembled WGS sequence"/>
</dbReference>
<keyword evidence="3" id="KW-0249">Electron transport</keyword>
<reference evidence="10" key="1">
    <citation type="journal article" date="2019" name="Int. J. Syst. Evol. Microbiol.">
        <title>The Global Catalogue of Microorganisms (GCM) 10K type strain sequencing project: providing services to taxonomists for standard genome sequencing and annotation.</title>
        <authorList>
            <consortium name="The Broad Institute Genomics Platform"/>
            <consortium name="The Broad Institute Genome Sequencing Center for Infectious Disease"/>
            <person name="Wu L."/>
            <person name="Ma J."/>
        </authorList>
    </citation>
    <scope>NUCLEOTIDE SEQUENCE [LARGE SCALE GENOMIC DNA]</scope>
    <source>
        <strain evidence="10">JCM 18326</strain>
    </source>
</reference>
<keyword evidence="2" id="KW-0813">Transport</keyword>
<dbReference type="InterPro" id="IPR013766">
    <property type="entry name" value="Thioredoxin_domain"/>
</dbReference>
<dbReference type="NCBIfam" id="TIGR01068">
    <property type="entry name" value="thioredoxin"/>
    <property type="match status" value="1"/>
</dbReference>
<dbReference type="EMBL" id="BAABJX010000033">
    <property type="protein sequence ID" value="GAA4836718.1"/>
    <property type="molecule type" value="Genomic_DNA"/>
</dbReference>
<comment type="caution">
    <text evidence="9">The sequence shown here is derived from an EMBL/GenBank/DDBJ whole genome shotgun (WGS) entry which is preliminary data.</text>
</comment>